<keyword evidence="6 8" id="KW-0675">Receptor</keyword>
<evidence type="ECO:0000256" key="2">
    <source>
        <dbReference type="ARBA" id="ARBA00022475"/>
    </source>
</evidence>
<dbReference type="PANTHER" id="PTHR21143">
    <property type="entry name" value="INVERTEBRATE GUSTATORY RECEPTOR"/>
    <property type="match status" value="1"/>
</dbReference>
<reference evidence="9" key="1">
    <citation type="submission" date="2022-05" db="EMBL/GenBank/DDBJ databases">
        <authorList>
            <person name="Okamura Y."/>
        </authorList>
    </citation>
    <scope>NUCLEOTIDE SEQUENCE</scope>
</reference>
<comment type="caution">
    <text evidence="8">Lacks conserved residue(s) required for the propagation of feature annotation.</text>
</comment>
<comment type="caution">
    <text evidence="9">The sequence shown here is derived from an EMBL/GenBank/DDBJ whole genome shotgun (WGS) entry which is preliminary data.</text>
</comment>
<dbReference type="InterPro" id="IPR013604">
    <property type="entry name" value="7TM_chemorcpt"/>
</dbReference>
<accession>A0A9P0T927</accession>
<proteinExistence type="inferred from homology"/>
<keyword evidence="4 8" id="KW-1133">Transmembrane helix</keyword>
<keyword evidence="2 8" id="KW-1003">Cell membrane</keyword>
<feature type="transmembrane region" description="Helical" evidence="8">
    <location>
        <begin position="114"/>
        <end position="138"/>
    </location>
</feature>
<name>A0A9P0T927_PIEBR</name>
<keyword evidence="10" id="KW-1185">Reference proteome</keyword>
<evidence type="ECO:0000256" key="8">
    <source>
        <dbReference type="RuleBase" id="RU363108"/>
    </source>
</evidence>
<feature type="transmembrane region" description="Helical" evidence="8">
    <location>
        <begin position="262"/>
        <end position="283"/>
    </location>
</feature>
<dbReference type="GO" id="GO:0050909">
    <property type="term" value="P:sensory perception of taste"/>
    <property type="evidence" value="ECO:0007669"/>
    <property type="project" value="InterPro"/>
</dbReference>
<evidence type="ECO:0000256" key="1">
    <source>
        <dbReference type="ARBA" id="ARBA00004651"/>
    </source>
</evidence>
<dbReference type="Proteomes" id="UP001152562">
    <property type="component" value="Unassembled WGS sequence"/>
</dbReference>
<feature type="transmembrane region" description="Helical" evidence="8">
    <location>
        <begin position="158"/>
        <end position="180"/>
    </location>
</feature>
<comment type="function">
    <text evidence="8">Gustatory receptor which mediates acceptance or avoidance behavior, depending on its substrates.</text>
</comment>
<dbReference type="GO" id="GO:0030425">
    <property type="term" value="C:dendrite"/>
    <property type="evidence" value="ECO:0007669"/>
    <property type="project" value="TreeGrafter"/>
</dbReference>
<dbReference type="EMBL" id="CALOZG010000005">
    <property type="protein sequence ID" value="CAH4028093.1"/>
    <property type="molecule type" value="Genomic_DNA"/>
</dbReference>
<comment type="similarity">
    <text evidence="8">Belongs to the insect chemoreceptor superfamily. Gustatory receptor (GR) family.</text>
</comment>
<dbReference type="GO" id="GO:0030424">
    <property type="term" value="C:axon"/>
    <property type="evidence" value="ECO:0007669"/>
    <property type="project" value="TreeGrafter"/>
</dbReference>
<dbReference type="PANTHER" id="PTHR21143:SF133">
    <property type="entry name" value="GUSTATORY AND PHEROMONE RECEPTOR 32A-RELATED"/>
    <property type="match status" value="1"/>
</dbReference>
<dbReference type="GO" id="GO:0008049">
    <property type="term" value="P:male courtship behavior"/>
    <property type="evidence" value="ECO:0007669"/>
    <property type="project" value="TreeGrafter"/>
</dbReference>
<comment type="subcellular location">
    <subcellularLocation>
        <location evidence="1 8">Cell membrane</location>
        <topology evidence="1 8">Multi-pass membrane protein</topology>
    </subcellularLocation>
</comment>
<evidence type="ECO:0000256" key="3">
    <source>
        <dbReference type="ARBA" id="ARBA00022692"/>
    </source>
</evidence>
<evidence type="ECO:0000256" key="7">
    <source>
        <dbReference type="ARBA" id="ARBA00023224"/>
    </source>
</evidence>
<dbReference type="GO" id="GO:0005886">
    <property type="term" value="C:plasma membrane"/>
    <property type="evidence" value="ECO:0007669"/>
    <property type="project" value="UniProtKB-SubCell"/>
</dbReference>
<keyword evidence="3 8" id="KW-0812">Transmembrane</keyword>
<dbReference type="GO" id="GO:0043025">
    <property type="term" value="C:neuronal cell body"/>
    <property type="evidence" value="ECO:0007669"/>
    <property type="project" value="TreeGrafter"/>
</dbReference>
<evidence type="ECO:0000256" key="5">
    <source>
        <dbReference type="ARBA" id="ARBA00023136"/>
    </source>
</evidence>
<dbReference type="AlphaFoldDB" id="A0A9P0T927"/>
<organism evidence="9 10">
    <name type="scientific">Pieris brassicae</name>
    <name type="common">White butterfly</name>
    <name type="synonym">Large white butterfly</name>
    <dbReference type="NCBI Taxonomy" id="7116"/>
    <lineage>
        <taxon>Eukaryota</taxon>
        <taxon>Metazoa</taxon>
        <taxon>Ecdysozoa</taxon>
        <taxon>Arthropoda</taxon>
        <taxon>Hexapoda</taxon>
        <taxon>Insecta</taxon>
        <taxon>Pterygota</taxon>
        <taxon>Neoptera</taxon>
        <taxon>Endopterygota</taxon>
        <taxon>Lepidoptera</taxon>
        <taxon>Glossata</taxon>
        <taxon>Ditrysia</taxon>
        <taxon>Papilionoidea</taxon>
        <taxon>Pieridae</taxon>
        <taxon>Pierinae</taxon>
        <taxon>Pieris</taxon>
    </lineage>
</organism>
<evidence type="ECO:0000256" key="6">
    <source>
        <dbReference type="ARBA" id="ARBA00023170"/>
    </source>
</evidence>
<dbReference type="GO" id="GO:0007165">
    <property type="term" value="P:signal transduction"/>
    <property type="evidence" value="ECO:0007669"/>
    <property type="project" value="UniProtKB-KW"/>
</dbReference>
<evidence type="ECO:0000313" key="10">
    <source>
        <dbReference type="Proteomes" id="UP001152562"/>
    </source>
</evidence>
<dbReference type="Pfam" id="PF08395">
    <property type="entry name" value="7tm_7"/>
    <property type="match status" value="1"/>
</dbReference>
<dbReference type="GO" id="GO:0007635">
    <property type="term" value="P:chemosensory behavior"/>
    <property type="evidence" value="ECO:0007669"/>
    <property type="project" value="TreeGrafter"/>
</dbReference>
<evidence type="ECO:0000313" key="9">
    <source>
        <dbReference type="EMBL" id="CAH4028093.1"/>
    </source>
</evidence>
<sequence length="417" mass="47965">MVLKLSRVFGMAPLTFTPEGIKFSLVYYIYSIAFITALETTIFVGFVLDVTHPKQSRRAATTHMIWLAYQSVLSAVTIVGCFAAPKRCRCILDALTRIEKIRNFLGEIKSKKIVVIYMYATIFSFLSAVAILCFIDWFQNFYTAFYLNNQVSLHLLSTFYVEYIIELLLEFQFMIVVIRLTRILRVVNGRLSKLLEVLDKKKRRNKKLLINNFTLPKNILFNNDSNQMEVNEEQASEEIRVLWLVYELVCDLIRRVNRGYGLILLLLLQSFFLHFIMTPYYMINLYQIPSGLSTLGQQVAWFHFHAASVILIVEPCHGVQQQMAKTRSLVSKLMCQTRPYGSLSRSLAAFFRSLTLEQPLIAPLGMSVLERPLLITILGVVSTYLVPRHYFSFPNSTDKIFNGTDTAHVANNLLLEN</sequence>
<evidence type="ECO:0000256" key="4">
    <source>
        <dbReference type="ARBA" id="ARBA00022989"/>
    </source>
</evidence>
<protein>
    <recommendedName>
        <fullName evidence="8">Gustatory receptor</fullName>
    </recommendedName>
</protein>
<keyword evidence="7 8" id="KW-0807">Transducer</keyword>
<gene>
    <name evidence="9" type="ORF">PIBRA_LOCUS5047</name>
</gene>
<feature type="transmembrane region" description="Helical" evidence="8">
    <location>
        <begin position="25"/>
        <end position="48"/>
    </location>
</feature>
<keyword evidence="5 8" id="KW-0472">Membrane</keyword>